<feature type="transmembrane region" description="Helical" evidence="8">
    <location>
        <begin position="229"/>
        <end position="252"/>
    </location>
</feature>
<dbReference type="EMBL" id="DVMW01000036">
    <property type="protein sequence ID" value="HIU36187.1"/>
    <property type="molecule type" value="Genomic_DNA"/>
</dbReference>
<protein>
    <submittedName>
        <fullName evidence="9">Trk family potassium uptake protein</fullName>
    </submittedName>
</protein>
<evidence type="ECO:0000256" key="6">
    <source>
        <dbReference type="ARBA" id="ARBA00023065"/>
    </source>
</evidence>
<feature type="transmembrane region" description="Helical" evidence="8">
    <location>
        <begin position="409"/>
        <end position="429"/>
    </location>
</feature>
<gene>
    <name evidence="9" type="ORF">IAC53_06260</name>
</gene>
<reference evidence="9" key="2">
    <citation type="journal article" date="2021" name="PeerJ">
        <title>Extensive microbial diversity within the chicken gut microbiome revealed by metagenomics and culture.</title>
        <authorList>
            <person name="Gilroy R."/>
            <person name="Ravi A."/>
            <person name="Getino M."/>
            <person name="Pursley I."/>
            <person name="Horton D.L."/>
            <person name="Alikhan N.F."/>
            <person name="Baker D."/>
            <person name="Gharbi K."/>
            <person name="Hall N."/>
            <person name="Watson M."/>
            <person name="Adriaenssens E.M."/>
            <person name="Foster-Nyarko E."/>
            <person name="Jarju S."/>
            <person name="Secka A."/>
            <person name="Antonio M."/>
            <person name="Oren A."/>
            <person name="Chaudhuri R.R."/>
            <person name="La Ragione R."/>
            <person name="Hildebrand F."/>
            <person name="Pallen M.J."/>
        </authorList>
    </citation>
    <scope>NUCLEOTIDE SEQUENCE</scope>
    <source>
        <strain evidence="9">ChiGjej1B1-19959</strain>
    </source>
</reference>
<keyword evidence="5 8" id="KW-1133">Transmembrane helix</keyword>
<comment type="subcellular location">
    <subcellularLocation>
        <location evidence="1">Cell membrane</location>
        <topology evidence="1">Multi-pass membrane protein</topology>
    </subcellularLocation>
</comment>
<comment type="caution">
    <text evidence="9">The sequence shown here is derived from an EMBL/GenBank/DDBJ whole genome shotgun (WGS) entry which is preliminary data.</text>
</comment>
<dbReference type="PANTHER" id="PTHR32024">
    <property type="entry name" value="TRK SYSTEM POTASSIUM UPTAKE PROTEIN TRKG-RELATED"/>
    <property type="match status" value="1"/>
</dbReference>
<proteinExistence type="predicted"/>
<keyword evidence="4 8" id="KW-0812">Transmembrane</keyword>
<feature type="transmembrane region" description="Helical" evidence="8">
    <location>
        <begin position="288"/>
        <end position="307"/>
    </location>
</feature>
<reference evidence="9" key="1">
    <citation type="submission" date="2020-10" db="EMBL/GenBank/DDBJ databases">
        <authorList>
            <person name="Gilroy R."/>
        </authorList>
    </citation>
    <scope>NUCLEOTIDE SEQUENCE</scope>
    <source>
        <strain evidence="9">ChiGjej1B1-19959</strain>
    </source>
</reference>
<evidence type="ECO:0000256" key="5">
    <source>
        <dbReference type="ARBA" id="ARBA00022989"/>
    </source>
</evidence>
<dbReference type="Proteomes" id="UP000824071">
    <property type="component" value="Unassembled WGS sequence"/>
</dbReference>
<sequence>MKRKITRALSPLRVVVLGYFLIILTGALLLCLPISSRAGTWTPFHDTLFTATSATCVTGLIVYDTYTHWTLFGQIVILMMIQVGGIGFMTLAISALSFTKRKIGLRGRFTMQEDVGANQIGGIVRMTRFILLGTAVFEGAGALLLAIRFCPQFGFWKGLYFAVFHAVSAFCNAGFDLMGGEAPFSSLTAYAGDPIVSLTICGLIVIGGLGFFVWYDILQNRQRIRRYKLHTKVVLLTTFLLILIPFLLMLVFERNTKELHENGVGEYMLSMLFQTITPRTAGFNSVDYGLLSDATIIVSIFLMLVGGSPSSTAGGLKTTTLATWFAGMFSVLRRRKTVELFHRRMGEDAMLQIVSVSAMYMLLFFIGGTLVCAFDPVSIKESFFEVASALGTVGLTLGITPSLSVPSLLVLIAMMFFGRVGGITLLLAFHGQHGATPSKYPVEKINIG</sequence>
<evidence type="ECO:0000256" key="4">
    <source>
        <dbReference type="ARBA" id="ARBA00022692"/>
    </source>
</evidence>
<dbReference type="PANTHER" id="PTHR32024:SF1">
    <property type="entry name" value="KTR SYSTEM POTASSIUM UPTAKE PROTEIN B"/>
    <property type="match status" value="1"/>
</dbReference>
<keyword evidence="6" id="KW-0406">Ion transport</keyword>
<feature type="transmembrane region" description="Helical" evidence="8">
    <location>
        <begin position="195"/>
        <end position="217"/>
    </location>
</feature>
<dbReference type="GO" id="GO:0030001">
    <property type="term" value="P:metal ion transport"/>
    <property type="evidence" value="ECO:0007669"/>
    <property type="project" value="UniProtKB-ARBA"/>
</dbReference>
<dbReference type="AlphaFoldDB" id="A0A9D1IHK0"/>
<evidence type="ECO:0000256" key="3">
    <source>
        <dbReference type="ARBA" id="ARBA00022475"/>
    </source>
</evidence>
<feature type="transmembrane region" description="Helical" evidence="8">
    <location>
        <begin position="129"/>
        <end position="147"/>
    </location>
</feature>
<evidence type="ECO:0000313" key="9">
    <source>
        <dbReference type="EMBL" id="HIU36187.1"/>
    </source>
</evidence>
<evidence type="ECO:0000256" key="7">
    <source>
        <dbReference type="ARBA" id="ARBA00023136"/>
    </source>
</evidence>
<feature type="transmembrane region" description="Helical" evidence="8">
    <location>
        <begin position="352"/>
        <end position="374"/>
    </location>
</feature>
<dbReference type="InterPro" id="IPR003445">
    <property type="entry name" value="Cat_transpt"/>
</dbReference>
<organism evidence="9 10">
    <name type="scientific">Candidatus Fimenecus excrementigallinarum</name>
    <dbReference type="NCBI Taxonomy" id="2840816"/>
    <lineage>
        <taxon>Bacteria</taxon>
        <taxon>Bacillati</taxon>
        <taxon>Bacillota</taxon>
        <taxon>Clostridia</taxon>
        <taxon>Candidatus Fimenecus</taxon>
    </lineage>
</organism>
<dbReference type="GO" id="GO:0008324">
    <property type="term" value="F:monoatomic cation transmembrane transporter activity"/>
    <property type="evidence" value="ECO:0007669"/>
    <property type="project" value="InterPro"/>
</dbReference>
<feature type="transmembrane region" description="Helical" evidence="8">
    <location>
        <begin position="12"/>
        <end position="35"/>
    </location>
</feature>
<dbReference type="Pfam" id="PF02386">
    <property type="entry name" value="TrkH"/>
    <property type="match status" value="1"/>
</dbReference>
<name>A0A9D1IHK0_9FIRM</name>
<keyword evidence="3" id="KW-1003">Cell membrane</keyword>
<keyword evidence="7 8" id="KW-0472">Membrane</keyword>
<feature type="transmembrane region" description="Helical" evidence="8">
    <location>
        <begin position="75"/>
        <end position="98"/>
    </location>
</feature>
<keyword evidence="2" id="KW-0813">Transport</keyword>
<evidence type="ECO:0000256" key="2">
    <source>
        <dbReference type="ARBA" id="ARBA00022448"/>
    </source>
</evidence>
<accession>A0A9D1IHK0</accession>
<feature type="transmembrane region" description="Helical" evidence="8">
    <location>
        <begin position="47"/>
        <end position="63"/>
    </location>
</feature>
<dbReference type="GO" id="GO:0005886">
    <property type="term" value="C:plasma membrane"/>
    <property type="evidence" value="ECO:0007669"/>
    <property type="project" value="UniProtKB-SubCell"/>
</dbReference>
<evidence type="ECO:0000256" key="8">
    <source>
        <dbReference type="SAM" id="Phobius"/>
    </source>
</evidence>
<evidence type="ECO:0000313" key="10">
    <source>
        <dbReference type="Proteomes" id="UP000824071"/>
    </source>
</evidence>
<feature type="transmembrane region" description="Helical" evidence="8">
    <location>
        <begin position="386"/>
        <end position="403"/>
    </location>
</feature>
<evidence type="ECO:0000256" key="1">
    <source>
        <dbReference type="ARBA" id="ARBA00004651"/>
    </source>
</evidence>
<feature type="transmembrane region" description="Helical" evidence="8">
    <location>
        <begin position="159"/>
        <end position="175"/>
    </location>
</feature>